<keyword evidence="1" id="KW-1133">Transmembrane helix</keyword>
<sequence>MYRFDWMITPKIISFIFWLCTFCTVIWVVFGVQDSEIGFPFRCILGFLSIVSVRVFLEFIMVAFKNNEYLRRLVELQEQDAKQ</sequence>
<evidence type="ECO:0000313" key="3">
    <source>
        <dbReference type="Proteomes" id="UP000037393"/>
    </source>
</evidence>
<keyword evidence="3" id="KW-1185">Reference proteome</keyword>
<feature type="transmembrane region" description="Helical" evidence="1">
    <location>
        <begin position="44"/>
        <end position="64"/>
    </location>
</feature>
<dbReference type="AlphaFoldDB" id="A0A0L0GZA1"/>
<protein>
    <recommendedName>
        <fullName evidence="4">DUF4282 domain-containing protein</fullName>
    </recommendedName>
</protein>
<dbReference type="InterPro" id="IPR025557">
    <property type="entry name" value="DUF4282"/>
</dbReference>
<keyword evidence="1" id="KW-0472">Membrane</keyword>
<dbReference type="RefSeq" id="WP_049856725.1">
    <property type="nucleotide sequence ID" value="NZ_JNGI01000035.1"/>
</dbReference>
<dbReference type="PATRIC" id="fig|379893.4.peg.3427"/>
<keyword evidence="1" id="KW-0812">Transmembrane</keyword>
<accession>A0A0L0GZA1</accession>
<proteinExistence type="predicted"/>
<reference evidence="2 3" key="1">
    <citation type="journal article" date="2015" name="Appl. Environ. Microbiol.">
        <title>The Enterobacterium Trabulsiella odontotermitis Presents Novel Adaptations Related to Its Association with Fungus-Growing Termites.</title>
        <authorList>
            <person name="Sapountzis P."/>
            <person name="Gruntjes T."/>
            <person name="Otani S."/>
            <person name="Estevez J."/>
            <person name="da Costa R.R."/>
            <person name="Plunkett G.3rd."/>
            <person name="Perna N.T."/>
            <person name="Poulsen M."/>
        </authorList>
    </citation>
    <scope>NUCLEOTIDE SEQUENCE [LARGE SCALE GENOMIC DNA]</scope>
    <source>
        <strain evidence="2 3">12</strain>
    </source>
</reference>
<name>A0A0L0GZA1_9ENTR</name>
<feature type="transmembrane region" description="Helical" evidence="1">
    <location>
        <begin position="12"/>
        <end position="32"/>
    </location>
</feature>
<evidence type="ECO:0000313" key="2">
    <source>
        <dbReference type="EMBL" id="KNC94031.1"/>
    </source>
</evidence>
<comment type="caution">
    <text evidence="2">The sequence shown here is derived from an EMBL/GenBank/DDBJ whole genome shotgun (WGS) entry which is preliminary data.</text>
</comment>
<dbReference type="Proteomes" id="UP000037393">
    <property type="component" value="Unassembled WGS sequence"/>
</dbReference>
<evidence type="ECO:0008006" key="4">
    <source>
        <dbReference type="Google" id="ProtNLM"/>
    </source>
</evidence>
<evidence type="ECO:0000256" key="1">
    <source>
        <dbReference type="SAM" id="Phobius"/>
    </source>
</evidence>
<dbReference type="Pfam" id="PF14110">
    <property type="entry name" value="DUF4282"/>
    <property type="match status" value="1"/>
</dbReference>
<organism evidence="2 3">
    <name type="scientific">Trabulsiella odontotermitis</name>
    <dbReference type="NCBI Taxonomy" id="379893"/>
    <lineage>
        <taxon>Bacteria</taxon>
        <taxon>Pseudomonadati</taxon>
        <taxon>Pseudomonadota</taxon>
        <taxon>Gammaproteobacteria</taxon>
        <taxon>Enterobacterales</taxon>
        <taxon>Enterobacteriaceae</taxon>
        <taxon>Trabulsiella</taxon>
    </lineage>
</organism>
<dbReference type="OrthoDB" id="280522at2"/>
<gene>
    <name evidence="2" type="ORF">GM31_16880</name>
</gene>
<dbReference type="EMBL" id="JNGI01000035">
    <property type="protein sequence ID" value="KNC94031.1"/>
    <property type="molecule type" value="Genomic_DNA"/>
</dbReference>